<dbReference type="PROSITE" id="PS50994">
    <property type="entry name" value="INTEGRASE"/>
    <property type="match status" value="1"/>
</dbReference>
<dbReference type="OrthoDB" id="167332at2759"/>
<dbReference type="InterPro" id="IPR036397">
    <property type="entry name" value="RNaseH_sf"/>
</dbReference>
<dbReference type="EMBL" id="NBNE01005609">
    <property type="protein sequence ID" value="OWZ03289.1"/>
    <property type="molecule type" value="Genomic_DNA"/>
</dbReference>
<evidence type="ECO:0000313" key="4">
    <source>
        <dbReference type="Proteomes" id="UP000198211"/>
    </source>
</evidence>
<dbReference type="InterPro" id="IPR012337">
    <property type="entry name" value="RNaseH-like_sf"/>
</dbReference>
<organism evidence="3 4">
    <name type="scientific">Phytophthora megakarya</name>
    <dbReference type="NCBI Taxonomy" id="4795"/>
    <lineage>
        <taxon>Eukaryota</taxon>
        <taxon>Sar</taxon>
        <taxon>Stramenopiles</taxon>
        <taxon>Oomycota</taxon>
        <taxon>Peronosporomycetes</taxon>
        <taxon>Peronosporales</taxon>
        <taxon>Peronosporaceae</taxon>
        <taxon>Phytophthora</taxon>
    </lineage>
</organism>
<dbReference type="GO" id="GO:0003676">
    <property type="term" value="F:nucleic acid binding"/>
    <property type="evidence" value="ECO:0007669"/>
    <property type="project" value="InterPro"/>
</dbReference>
<keyword evidence="1" id="KW-0732">Signal</keyword>
<sequence length="161" mass="18447">MRKLVKIFVAVFLLCKHIKGSQLIQKGHGVSSVTQQDAMRYCISTSRSWEIPHYYELPFPNKLSDSGSYTGLGKTFWNTRDLGTLHTFVPVYTPWVNGTVQRLNLDILQVVRVLLLEYQLDTKSWEHLMPLVQSNLNQTLVNSLDGKVPLELFTGLQVQRN</sequence>
<gene>
    <name evidence="3" type="ORF">PHMEG_00025008</name>
</gene>
<evidence type="ECO:0000259" key="2">
    <source>
        <dbReference type="PROSITE" id="PS50994"/>
    </source>
</evidence>
<dbReference type="Proteomes" id="UP000198211">
    <property type="component" value="Unassembled WGS sequence"/>
</dbReference>
<proteinExistence type="predicted"/>
<feature type="chain" id="PRO_5013257125" description="Integrase catalytic domain-containing protein" evidence="1">
    <location>
        <begin position="21"/>
        <end position="161"/>
    </location>
</feature>
<feature type="signal peptide" evidence="1">
    <location>
        <begin position="1"/>
        <end position="20"/>
    </location>
</feature>
<evidence type="ECO:0000313" key="3">
    <source>
        <dbReference type="EMBL" id="OWZ03289.1"/>
    </source>
</evidence>
<comment type="caution">
    <text evidence="3">The sequence shown here is derived from an EMBL/GenBank/DDBJ whole genome shotgun (WGS) entry which is preliminary data.</text>
</comment>
<feature type="domain" description="Integrase catalytic" evidence="2">
    <location>
        <begin position="63"/>
        <end position="157"/>
    </location>
</feature>
<dbReference type="AlphaFoldDB" id="A0A225VEA9"/>
<dbReference type="Gene3D" id="3.30.420.10">
    <property type="entry name" value="Ribonuclease H-like superfamily/Ribonuclease H"/>
    <property type="match status" value="1"/>
</dbReference>
<reference evidence="4" key="1">
    <citation type="submission" date="2017-03" db="EMBL/GenBank/DDBJ databases">
        <title>Phytopthora megakarya and P. palmivora, two closely related causual agents of cacao black pod achieved similar genome size and gene model numbers by different mechanisms.</title>
        <authorList>
            <person name="Ali S."/>
            <person name="Shao J."/>
            <person name="Larry D.J."/>
            <person name="Kronmiller B."/>
            <person name="Shen D."/>
            <person name="Strem M.D."/>
            <person name="Melnick R.L."/>
            <person name="Guiltinan M.J."/>
            <person name="Tyler B.M."/>
            <person name="Meinhardt L.W."/>
            <person name="Bailey B.A."/>
        </authorList>
    </citation>
    <scope>NUCLEOTIDE SEQUENCE [LARGE SCALE GENOMIC DNA]</scope>
    <source>
        <strain evidence="4">zdho120</strain>
    </source>
</reference>
<dbReference type="GO" id="GO:0015074">
    <property type="term" value="P:DNA integration"/>
    <property type="evidence" value="ECO:0007669"/>
    <property type="project" value="InterPro"/>
</dbReference>
<evidence type="ECO:0000256" key="1">
    <source>
        <dbReference type="SAM" id="SignalP"/>
    </source>
</evidence>
<keyword evidence="4" id="KW-1185">Reference proteome</keyword>
<dbReference type="InterPro" id="IPR001584">
    <property type="entry name" value="Integrase_cat-core"/>
</dbReference>
<name>A0A225VEA9_9STRA</name>
<accession>A0A225VEA9</accession>
<dbReference type="SUPFAM" id="SSF53098">
    <property type="entry name" value="Ribonuclease H-like"/>
    <property type="match status" value="1"/>
</dbReference>
<protein>
    <recommendedName>
        <fullName evidence="2">Integrase catalytic domain-containing protein</fullName>
    </recommendedName>
</protein>